<sequence length="189" mass="21125">MVNIDTYLKNCDIILRECNLALHGVNSKAVLQYIDMLLEADKVFFVGVGRVLLSLEAIAKRYAHLGINMFIVGQITEPAITEKDILVVGSGSGETFFPVGIARKAKNYGAKIVHIGSNPKSSLKEFTDLFIRIPVYSKINRADEVSSNQPMTSLFEQSLLLFGDVTAMMIIEEKEIELDKLWNYHANLE</sequence>
<dbReference type="PANTHER" id="PTHR43443:SF1">
    <property type="entry name" value="3-HEXULOSE-6-PHOSPHATE ISOMERASE"/>
    <property type="match status" value="1"/>
</dbReference>
<evidence type="ECO:0000313" key="3">
    <source>
        <dbReference type="EMBL" id="QTL97061.1"/>
    </source>
</evidence>
<dbReference type="Proteomes" id="UP000665020">
    <property type="component" value="Chromosome"/>
</dbReference>
<evidence type="ECO:0000313" key="4">
    <source>
        <dbReference type="Proteomes" id="UP000665020"/>
    </source>
</evidence>
<dbReference type="InterPro" id="IPR017552">
    <property type="entry name" value="PHI/rmpB"/>
</dbReference>
<dbReference type="InterPro" id="IPR001347">
    <property type="entry name" value="SIS_dom"/>
</dbReference>
<proteinExistence type="inferred from homology"/>
<dbReference type="PANTHER" id="PTHR43443">
    <property type="entry name" value="3-HEXULOSE-6-PHOSPHATE ISOMERASE"/>
    <property type="match status" value="1"/>
</dbReference>
<dbReference type="GO" id="GO:0097367">
    <property type="term" value="F:carbohydrate derivative binding"/>
    <property type="evidence" value="ECO:0007669"/>
    <property type="project" value="InterPro"/>
</dbReference>
<accession>A0A8A7K6Q1</accession>
<feature type="domain" description="SIS" evidence="2">
    <location>
        <begin position="36"/>
        <end position="158"/>
    </location>
</feature>
<dbReference type="SUPFAM" id="SSF53697">
    <property type="entry name" value="SIS domain"/>
    <property type="match status" value="1"/>
</dbReference>
<comment type="similarity">
    <text evidence="1">Belongs to the SIS family. PHI subfamily.</text>
</comment>
<dbReference type="Pfam" id="PF01380">
    <property type="entry name" value="SIS"/>
    <property type="match status" value="1"/>
</dbReference>
<dbReference type="GO" id="GO:0016853">
    <property type="term" value="F:isomerase activity"/>
    <property type="evidence" value="ECO:0007669"/>
    <property type="project" value="InterPro"/>
</dbReference>
<reference evidence="3" key="1">
    <citation type="submission" date="2019-12" db="EMBL/GenBank/DDBJ databases">
        <authorList>
            <person name="zhang j."/>
            <person name="sun C.M."/>
        </authorList>
    </citation>
    <scope>NUCLEOTIDE SEQUENCE</scope>
    <source>
        <strain evidence="3">NS-1</strain>
    </source>
</reference>
<dbReference type="KEGG" id="ifn:GM661_03245"/>
<dbReference type="Gene3D" id="3.40.50.10490">
    <property type="entry name" value="Glucose-6-phosphate isomerase like protein, domain 1"/>
    <property type="match status" value="1"/>
</dbReference>
<evidence type="ECO:0000256" key="1">
    <source>
        <dbReference type="ARBA" id="ARBA00009235"/>
    </source>
</evidence>
<evidence type="ECO:0000259" key="2">
    <source>
        <dbReference type="Pfam" id="PF01380"/>
    </source>
</evidence>
<organism evidence="3 4">
    <name type="scientific">Iocasia fonsfrigidae</name>
    <dbReference type="NCBI Taxonomy" id="2682810"/>
    <lineage>
        <taxon>Bacteria</taxon>
        <taxon>Bacillati</taxon>
        <taxon>Bacillota</taxon>
        <taxon>Clostridia</taxon>
        <taxon>Halanaerobiales</taxon>
        <taxon>Halanaerobiaceae</taxon>
        <taxon>Iocasia</taxon>
    </lineage>
</organism>
<dbReference type="NCBIfam" id="TIGR03127">
    <property type="entry name" value="RuMP_HxlB"/>
    <property type="match status" value="1"/>
</dbReference>
<keyword evidence="4" id="KW-1185">Reference proteome</keyword>
<dbReference type="GO" id="GO:1901135">
    <property type="term" value="P:carbohydrate derivative metabolic process"/>
    <property type="evidence" value="ECO:0007669"/>
    <property type="project" value="InterPro"/>
</dbReference>
<gene>
    <name evidence="3" type="ORF">GM661_03245</name>
</gene>
<dbReference type="AlphaFoldDB" id="A0A8A7K6Q1"/>
<dbReference type="InterPro" id="IPR046348">
    <property type="entry name" value="SIS_dom_sf"/>
</dbReference>
<protein>
    <submittedName>
        <fullName evidence="3">SIS domain-containing protein</fullName>
    </submittedName>
</protein>
<dbReference type="RefSeq" id="WP_230868723.1">
    <property type="nucleotide sequence ID" value="NZ_CP046640.1"/>
</dbReference>
<dbReference type="EMBL" id="CP046640">
    <property type="protein sequence ID" value="QTL97061.1"/>
    <property type="molecule type" value="Genomic_DNA"/>
</dbReference>
<name>A0A8A7K6Q1_9FIRM</name>